<comment type="caution">
    <text evidence="1">The sequence shown here is derived from an EMBL/GenBank/DDBJ whole genome shotgun (WGS) entry which is preliminary data.</text>
</comment>
<evidence type="ECO:0000313" key="1">
    <source>
        <dbReference type="EMBL" id="MBE1555006.1"/>
    </source>
</evidence>
<dbReference type="AlphaFoldDB" id="A0A927MJH2"/>
<reference evidence="1" key="1">
    <citation type="submission" date="2020-10" db="EMBL/GenBank/DDBJ databases">
        <title>Genomic Encyclopedia of Type Strains, Phase IV (KMG-IV): sequencing the most valuable type-strain genomes for metagenomic binning, comparative biology and taxonomic classification.</title>
        <authorList>
            <person name="Goeker M."/>
        </authorList>
    </citation>
    <scope>NUCLEOTIDE SEQUENCE</scope>
    <source>
        <strain evidence="1">DSM 13886</strain>
    </source>
</reference>
<keyword evidence="2" id="KW-1185">Reference proteome</keyword>
<keyword evidence="1" id="KW-0282">Flagellum</keyword>
<proteinExistence type="predicted"/>
<accession>A0A927MJH2</accession>
<evidence type="ECO:0000313" key="2">
    <source>
        <dbReference type="Proteomes" id="UP000658225"/>
    </source>
</evidence>
<dbReference type="Proteomes" id="UP000658225">
    <property type="component" value="Unassembled WGS sequence"/>
</dbReference>
<sequence length="138" mass="16018">MAELRNCPTCEDIFNFTGAREVCAKCTMDEEKMFEEVYRFLRRRGNRSATIEQIVEQTGMSKSLLHNWVRRGRLQPALFPNLGYPCNSCGGLTNKGKLCDRCTTDIKKDLKTFEAAQAFREAQEKRNKLTYHLDRNKD</sequence>
<keyword evidence="1" id="KW-0966">Cell projection</keyword>
<organism evidence="1 2">
    <name type="scientific">Sporosarcina limicola</name>
    <dbReference type="NCBI Taxonomy" id="34101"/>
    <lineage>
        <taxon>Bacteria</taxon>
        <taxon>Bacillati</taxon>
        <taxon>Bacillota</taxon>
        <taxon>Bacilli</taxon>
        <taxon>Bacillales</taxon>
        <taxon>Caryophanaceae</taxon>
        <taxon>Sporosarcina</taxon>
    </lineage>
</organism>
<dbReference type="EMBL" id="JADBEL010000010">
    <property type="protein sequence ID" value="MBE1555006.1"/>
    <property type="molecule type" value="Genomic_DNA"/>
</dbReference>
<gene>
    <name evidence="1" type="ORF">H4683_002105</name>
</gene>
<dbReference type="InterPro" id="IPR022258">
    <property type="entry name" value="Flagellar_operon_YvyF"/>
</dbReference>
<name>A0A927MJH2_9BACL</name>
<dbReference type="RefSeq" id="WP_192598753.1">
    <property type="nucleotide sequence ID" value="NZ_JADBEL010000010.1"/>
</dbReference>
<keyword evidence="1" id="KW-0969">Cilium</keyword>
<protein>
    <submittedName>
        <fullName evidence="1">Flagellar operon protein (TIGR03826 family)</fullName>
    </submittedName>
</protein>
<dbReference type="NCBIfam" id="TIGR03826">
    <property type="entry name" value="YvyF"/>
    <property type="match status" value="1"/>
</dbReference>